<dbReference type="VEuPathDB" id="FungiDB:ASPWEDRAFT_32437"/>
<feature type="compositionally biased region" description="Low complexity" evidence="1">
    <location>
        <begin position="8"/>
        <end position="19"/>
    </location>
</feature>
<accession>A0A1L9R5S7</accession>
<feature type="compositionally biased region" description="Basic and acidic residues" evidence="1">
    <location>
        <begin position="20"/>
        <end position="37"/>
    </location>
</feature>
<dbReference type="AlphaFoldDB" id="A0A1L9R5S7"/>
<keyword evidence="2" id="KW-0472">Membrane</keyword>
<gene>
    <name evidence="4" type="ORF">ASPWEDRAFT_32437</name>
</gene>
<keyword evidence="2" id="KW-1133">Transmembrane helix</keyword>
<evidence type="ECO:0000256" key="2">
    <source>
        <dbReference type="SAM" id="Phobius"/>
    </source>
</evidence>
<dbReference type="Proteomes" id="UP000184383">
    <property type="component" value="Unassembled WGS sequence"/>
</dbReference>
<dbReference type="OrthoDB" id="3511049at2759"/>
<organism evidence="4 5">
    <name type="scientific">Aspergillus wentii DTO 134E9</name>
    <dbReference type="NCBI Taxonomy" id="1073089"/>
    <lineage>
        <taxon>Eukaryota</taxon>
        <taxon>Fungi</taxon>
        <taxon>Dikarya</taxon>
        <taxon>Ascomycota</taxon>
        <taxon>Pezizomycotina</taxon>
        <taxon>Eurotiomycetes</taxon>
        <taxon>Eurotiomycetidae</taxon>
        <taxon>Eurotiales</taxon>
        <taxon>Aspergillaceae</taxon>
        <taxon>Aspergillus</taxon>
        <taxon>Aspergillus subgen. Cremei</taxon>
    </lineage>
</organism>
<evidence type="ECO:0000256" key="1">
    <source>
        <dbReference type="SAM" id="MobiDB-lite"/>
    </source>
</evidence>
<feature type="compositionally biased region" description="Polar residues" evidence="1">
    <location>
        <begin position="456"/>
        <end position="468"/>
    </location>
</feature>
<evidence type="ECO:0000313" key="4">
    <source>
        <dbReference type="EMBL" id="OJJ30237.1"/>
    </source>
</evidence>
<evidence type="ECO:0000313" key="5">
    <source>
        <dbReference type="Proteomes" id="UP000184383"/>
    </source>
</evidence>
<proteinExistence type="predicted"/>
<feature type="transmembrane region" description="Helical" evidence="2">
    <location>
        <begin position="373"/>
        <end position="393"/>
    </location>
</feature>
<feature type="compositionally biased region" description="Basic and acidic residues" evidence="1">
    <location>
        <begin position="492"/>
        <end position="505"/>
    </location>
</feature>
<feature type="region of interest" description="Disordered" evidence="1">
    <location>
        <begin position="423"/>
        <end position="515"/>
    </location>
</feature>
<dbReference type="EMBL" id="KV878217">
    <property type="protein sequence ID" value="OJJ30237.1"/>
    <property type="molecule type" value="Genomic_DNA"/>
</dbReference>
<feature type="compositionally biased region" description="Basic residues" evidence="1">
    <location>
        <begin position="506"/>
        <end position="515"/>
    </location>
</feature>
<dbReference type="InterPro" id="IPR018306">
    <property type="entry name" value="Phage_T5_Orf172_DNA-bd"/>
</dbReference>
<feature type="region of interest" description="Disordered" evidence="1">
    <location>
        <begin position="1"/>
        <end position="155"/>
    </location>
</feature>
<feature type="domain" description="Bacteriophage T5 Orf172 DNA-binding" evidence="3">
    <location>
        <begin position="178"/>
        <end position="274"/>
    </location>
</feature>
<sequence length="515" mass="58520">MSRRSTRTSRSSTPLSQSERSSRESVPRDPPDLKDDTSDSVESSPQTDNRSDVKRVSGFIDQYNESPCPPEKRAAKPRAKNTRRSESPSPENGENETIDLTKSDDEPDDDESCTAPQPPSPSPSPLNGNSSRKSAKKGGTPLRNSPTPSPPLTIEELESEIKDIITEADRFYTEEKPGHVYVFADPDGKAPHFKIGQTNDWKSRQAWHRSNCKATWKLHKIPSNGGTRAYVHLEKIAHTELTNLKYNFECLCGTAHKEYFLGEKDMGLDVLRFWARWMKEHSPYDENINLSPFWAERLKILGGEGFDNHRYRCPKAECQDAAEVRTSSCQACLRLRLQAWTEPTRWDKFYYELLCIWRNVAFIWTFICDPKVHLVALFVYSVAMPIVALLITWERASILIFLPPFITFFRLWKTLSLFEKSQSARGPTKPQTPGRQSTRKVSVSPTPAKLEVLSDQDMSPSITRSRSISELIDDVPETQNTPKSSTPGASKTEMDPKFLTPERPRSGTKRRKSHN</sequence>
<protein>
    <recommendedName>
        <fullName evidence="3">Bacteriophage T5 Orf172 DNA-binding domain-containing protein</fullName>
    </recommendedName>
</protein>
<keyword evidence="5" id="KW-1185">Reference proteome</keyword>
<dbReference type="GeneID" id="63749512"/>
<dbReference type="STRING" id="1073089.A0A1L9R5S7"/>
<reference evidence="5" key="1">
    <citation type="journal article" date="2017" name="Genome Biol.">
        <title>Comparative genomics reveals high biological diversity and specific adaptations in the industrially and medically important fungal genus Aspergillus.</title>
        <authorList>
            <person name="de Vries R.P."/>
            <person name="Riley R."/>
            <person name="Wiebenga A."/>
            <person name="Aguilar-Osorio G."/>
            <person name="Amillis S."/>
            <person name="Uchima C.A."/>
            <person name="Anderluh G."/>
            <person name="Asadollahi M."/>
            <person name="Askin M."/>
            <person name="Barry K."/>
            <person name="Battaglia E."/>
            <person name="Bayram O."/>
            <person name="Benocci T."/>
            <person name="Braus-Stromeyer S.A."/>
            <person name="Caldana C."/>
            <person name="Canovas D."/>
            <person name="Cerqueira G.C."/>
            <person name="Chen F."/>
            <person name="Chen W."/>
            <person name="Choi C."/>
            <person name="Clum A."/>
            <person name="Dos Santos R.A."/>
            <person name="Damasio A.R."/>
            <person name="Diallinas G."/>
            <person name="Emri T."/>
            <person name="Fekete E."/>
            <person name="Flipphi M."/>
            <person name="Freyberg S."/>
            <person name="Gallo A."/>
            <person name="Gournas C."/>
            <person name="Habgood R."/>
            <person name="Hainaut M."/>
            <person name="Harispe M.L."/>
            <person name="Henrissat B."/>
            <person name="Hilden K.S."/>
            <person name="Hope R."/>
            <person name="Hossain A."/>
            <person name="Karabika E."/>
            <person name="Karaffa L."/>
            <person name="Karanyi Z."/>
            <person name="Krasevec N."/>
            <person name="Kuo A."/>
            <person name="Kusch H."/>
            <person name="LaButti K."/>
            <person name="Lagendijk E.L."/>
            <person name="Lapidus A."/>
            <person name="Levasseur A."/>
            <person name="Lindquist E."/>
            <person name="Lipzen A."/>
            <person name="Logrieco A.F."/>
            <person name="MacCabe A."/>
            <person name="Maekelae M.R."/>
            <person name="Malavazi I."/>
            <person name="Melin P."/>
            <person name="Meyer V."/>
            <person name="Mielnichuk N."/>
            <person name="Miskei M."/>
            <person name="Molnar A.P."/>
            <person name="Mule G."/>
            <person name="Ngan C.Y."/>
            <person name="Orejas M."/>
            <person name="Orosz E."/>
            <person name="Ouedraogo J.P."/>
            <person name="Overkamp K.M."/>
            <person name="Park H.-S."/>
            <person name="Perrone G."/>
            <person name="Piumi F."/>
            <person name="Punt P.J."/>
            <person name="Ram A.F."/>
            <person name="Ramon A."/>
            <person name="Rauscher S."/>
            <person name="Record E."/>
            <person name="Riano-Pachon D.M."/>
            <person name="Robert V."/>
            <person name="Roehrig J."/>
            <person name="Ruller R."/>
            <person name="Salamov A."/>
            <person name="Salih N.S."/>
            <person name="Samson R.A."/>
            <person name="Sandor E."/>
            <person name="Sanguinetti M."/>
            <person name="Schuetze T."/>
            <person name="Sepcic K."/>
            <person name="Shelest E."/>
            <person name="Sherlock G."/>
            <person name="Sophianopoulou V."/>
            <person name="Squina F.M."/>
            <person name="Sun H."/>
            <person name="Susca A."/>
            <person name="Todd R.B."/>
            <person name="Tsang A."/>
            <person name="Unkles S.E."/>
            <person name="van de Wiele N."/>
            <person name="van Rossen-Uffink D."/>
            <person name="Oliveira J.V."/>
            <person name="Vesth T.C."/>
            <person name="Visser J."/>
            <person name="Yu J.-H."/>
            <person name="Zhou M."/>
            <person name="Andersen M.R."/>
            <person name="Archer D.B."/>
            <person name="Baker S.E."/>
            <person name="Benoit I."/>
            <person name="Brakhage A.A."/>
            <person name="Braus G.H."/>
            <person name="Fischer R."/>
            <person name="Frisvad J.C."/>
            <person name="Goldman G.H."/>
            <person name="Houbraken J."/>
            <person name="Oakley B."/>
            <person name="Pocsi I."/>
            <person name="Scazzocchio C."/>
            <person name="Seiboth B."/>
            <person name="vanKuyk P.A."/>
            <person name="Wortman J."/>
            <person name="Dyer P.S."/>
            <person name="Grigoriev I.V."/>
        </authorList>
    </citation>
    <scope>NUCLEOTIDE SEQUENCE [LARGE SCALE GENOMIC DNA]</scope>
    <source>
        <strain evidence="5">DTO 134E9</strain>
    </source>
</reference>
<dbReference type="RefSeq" id="XP_040683914.1">
    <property type="nucleotide sequence ID" value="XM_040833664.1"/>
</dbReference>
<keyword evidence="2" id="KW-0812">Transmembrane</keyword>
<name>A0A1L9R5S7_ASPWE</name>
<evidence type="ECO:0000259" key="3">
    <source>
        <dbReference type="Pfam" id="PF10544"/>
    </source>
</evidence>
<feature type="compositionally biased region" description="Polar residues" evidence="1">
    <location>
        <begin position="477"/>
        <end position="489"/>
    </location>
</feature>
<dbReference type="Pfam" id="PF10544">
    <property type="entry name" value="T5orf172"/>
    <property type="match status" value="1"/>
</dbReference>
<feature type="compositionally biased region" description="Polar residues" evidence="1">
    <location>
        <begin position="423"/>
        <end position="445"/>
    </location>
</feature>